<organism evidence="2 3">
    <name type="scientific">Agaribacillus aureus</name>
    <dbReference type="NCBI Taxonomy" id="3051825"/>
    <lineage>
        <taxon>Bacteria</taxon>
        <taxon>Pseudomonadati</taxon>
        <taxon>Bacteroidota</taxon>
        <taxon>Cytophagia</taxon>
        <taxon>Cytophagales</taxon>
        <taxon>Splendidivirgaceae</taxon>
        <taxon>Agaribacillus</taxon>
    </lineage>
</organism>
<dbReference type="EC" id="1.1.-.-" evidence="2"/>
<evidence type="ECO:0000313" key="2">
    <source>
        <dbReference type="EMBL" id="MDN5213412.1"/>
    </source>
</evidence>
<dbReference type="Proteomes" id="UP001172083">
    <property type="component" value="Unassembled WGS sequence"/>
</dbReference>
<comment type="caution">
    <text evidence="2">The sequence shown here is derived from an EMBL/GenBank/DDBJ whole genome shotgun (WGS) entry which is preliminary data.</text>
</comment>
<evidence type="ECO:0000313" key="3">
    <source>
        <dbReference type="Proteomes" id="UP001172083"/>
    </source>
</evidence>
<keyword evidence="3" id="KW-1185">Reference proteome</keyword>
<name>A0ABT8L6N7_9BACT</name>
<dbReference type="PANTHER" id="PTHR43976:SF9">
    <property type="entry name" value="OXIDOREDUCTASE"/>
    <property type="match status" value="1"/>
</dbReference>
<dbReference type="InterPro" id="IPR036291">
    <property type="entry name" value="NAD(P)-bd_dom_sf"/>
</dbReference>
<dbReference type="CDD" id="cd05374">
    <property type="entry name" value="17beta-HSD-like_SDR_c"/>
    <property type="match status" value="1"/>
</dbReference>
<dbReference type="GO" id="GO:0016491">
    <property type="term" value="F:oxidoreductase activity"/>
    <property type="evidence" value="ECO:0007669"/>
    <property type="project" value="UniProtKB-KW"/>
</dbReference>
<dbReference type="SUPFAM" id="SSF51735">
    <property type="entry name" value="NAD(P)-binding Rossmann-fold domains"/>
    <property type="match status" value="1"/>
</dbReference>
<dbReference type="PANTHER" id="PTHR43976">
    <property type="entry name" value="SHORT CHAIN DEHYDROGENASE"/>
    <property type="match status" value="1"/>
</dbReference>
<protein>
    <submittedName>
        <fullName evidence="2">SDR family oxidoreductase</fullName>
        <ecNumber evidence="2">1.1.-.-</ecNumber>
    </submittedName>
</protein>
<evidence type="ECO:0000256" key="1">
    <source>
        <dbReference type="RuleBase" id="RU000363"/>
    </source>
</evidence>
<comment type="similarity">
    <text evidence="1">Belongs to the short-chain dehydrogenases/reductases (SDR) family.</text>
</comment>
<dbReference type="EMBL" id="JAUJEB010000003">
    <property type="protein sequence ID" value="MDN5213412.1"/>
    <property type="molecule type" value="Genomic_DNA"/>
</dbReference>
<sequence>MTMEKQKVVVTGSSNGIGYLTVLTLARQGHRVFATMRGTEGKNANKKHELLEIAKKENLLIEVVELDVTSDDSVNQATDLIIKSAGNVDVLINNAGIMYVGVTEAYSLSQVQQQFDTNFFGAVRVSKAFLPHMREKGSGLIVNVSSLAGRLAFPYFGVYCASKWALEAYSESLKYELAPFGIDVSIVEPGPFPSGLLYSGPKEADNQVLEDYGDAAEVPGAMLSNFDNMFKGPDAPVTQDVADAISGLIQTKAGARPLRTVSGLDFGTIDLNTVTAPIQKELLKDVLQMGHLLELKA</sequence>
<keyword evidence="2" id="KW-0560">Oxidoreductase</keyword>
<gene>
    <name evidence="2" type="ORF">QQ020_15180</name>
</gene>
<dbReference type="InterPro" id="IPR051911">
    <property type="entry name" value="SDR_oxidoreductase"/>
</dbReference>
<dbReference type="PRINTS" id="PR00081">
    <property type="entry name" value="GDHRDH"/>
</dbReference>
<reference evidence="2" key="1">
    <citation type="submission" date="2023-06" db="EMBL/GenBank/DDBJ databases">
        <title>Genomic of Agaribacillus aureum.</title>
        <authorList>
            <person name="Wang G."/>
        </authorList>
    </citation>
    <scope>NUCLEOTIDE SEQUENCE</scope>
    <source>
        <strain evidence="2">BMA12</strain>
    </source>
</reference>
<dbReference type="InterPro" id="IPR002347">
    <property type="entry name" value="SDR_fam"/>
</dbReference>
<proteinExistence type="inferred from homology"/>
<dbReference type="Gene3D" id="3.40.50.720">
    <property type="entry name" value="NAD(P)-binding Rossmann-like Domain"/>
    <property type="match status" value="1"/>
</dbReference>
<dbReference type="RefSeq" id="WP_346758752.1">
    <property type="nucleotide sequence ID" value="NZ_JAUJEB010000003.1"/>
</dbReference>
<dbReference type="Pfam" id="PF00106">
    <property type="entry name" value="adh_short"/>
    <property type="match status" value="1"/>
</dbReference>
<dbReference type="PRINTS" id="PR00080">
    <property type="entry name" value="SDRFAMILY"/>
</dbReference>
<accession>A0ABT8L6N7</accession>